<dbReference type="Proteomes" id="UP000273786">
    <property type="component" value="Unassembled WGS sequence"/>
</dbReference>
<dbReference type="EMBL" id="RQXT01000005">
    <property type="protein sequence ID" value="RRI05388.1"/>
    <property type="molecule type" value="Genomic_DNA"/>
</dbReference>
<accession>A0A3P3G3F5</accession>
<evidence type="ECO:0000313" key="2">
    <source>
        <dbReference type="EMBL" id="RRI05388.1"/>
    </source>
</evidence>
<keyword evidence="1" id="KW-1133">Transmembrane helix</keyword>
<evidence type="ECO:0000256" key="1">
    <source>
        <dbReference type="SAM" id="Phobius"/>
    </source>
</evidence>
<comment type="caution">
    <text evidence="2">The sequence shown here is derived from an EMBL/GenBank/DDBJ whole genome shotgun (WGS) entry which is preliminary data.</text>
</comment>
<proteinExistence type="predicted"/>
<sequence length="67" mass="7114">MPLLAIEVVRPHDSFVVAVRLGVVAVLVVAVAQLQIEGVARLPAIDPAQRRLIVGGVLAIKARPRKS</sequence>
<reference evidence="2 3" key="1">
    <citation type="submission" date="2018-11" db="EMBL/GenBank/DDBJ databases">
        <title>the genome of Mesorhizobium tamadayense DSM 28320.</title>
        <authorList>
            <person name="Gao J."/>
        </authorList>
    </citation>
    <scope>NUCLEOTIDE SEQUENCE [LARGE SCALE GENOMIC DNA]</scope>
    <source>
        <strain evidence="2 3">DSM 28320</strain>
    </source>
</reference>
<keyword evidence="1" id="KW-0812">Transmembrane</keyword>
<keyword evidence="3" id="KW-1185">Reference proteome</keyword>
<organism evidence="2 3">
    <name type="scientific">Mesorhizobium tamadayense</name>
    <dbReference type="NCBI Taxonomy" id="425306"/>
    <lineage>
        <taxon>Bacteria</taxon>
        <taxon>Pseudomonadati</taxon>
        <taxon>Pseudomonadota</taxon>
        <taxon>Alphaproteobacteria</taxon>
        <taxon>Hyphomicrobiales</taxon>
        <taxon>Phyllobacteriaceae</taxon>
        <taxon>Mesorhizobium</taxon>
    </lineage>
</organism>
<keyword evidence="1" id="KW-0472">Membrane</keyword>
<dbReference type="RefSeq" id="WP_124996448.1">
    <property type="nucleotide sequence ID" value="NZ_RQXT01000005.1"/>
</dbReference>
<gene>
    <name evidence="2" type="ORF">EH240_05720</name>
</gene>
<protein>
    <submittedName>
        <fullName evidence="2">Uncharacterized protein</fullName>
    </submittedName>
</protein>
<dbReference type="AlphaFoldDB" id="A0A3P3G3F5"/>
<feature type="transmembrane region" description="Helical" evidence="1">
    <location>
        <begin position="15"/>
        <end position="34"/>
    </location>
</feature>
<evidence type="ECO:0000313" key="3">
    <source>
        <dbReference type="Proteomes" id="UP000273786"/>
    </source>
</evidence>
<name>A0A3P3G3F5_9HYPH</name>